<dbReference type="EMBL" id="PQXI01000098">
    <property type="protein sequence ID" value="TGO24656.1"/>
    <property type="molecule type" value="Genomic_DNA"/>
</dbReference>
<gene>
    <name evidence="2" type="ORF">BPAE_0098g00220</name>
</gene>
<sequence length="755" mass="86098">MDGLSSASAVFAVVSIAVQLAETIHKLVDFWKAVEDAPDNIASIFRELELLSKILTQSHELAQLHSFSDIFDEALKDCCSKILKLHSKVEDTRRNLSSSKLRKRKWAAWKIVLQKSEIDSLQKSISEAKTNILHIQVNSLLARPPTISNVYQFFQQSSQLNTSIPERMQITEQQLAKILAEKQNPLTLSAGCLDENLVHFRPDIAGKQLTLLDNGEKHDKLPSEYADIPRAVIESRKRSVYGSKGRKVTSPFSNIWTVSRRVQEQIVHSSGTRDSVEAESQLILYPSKWLTKFGMAYGVKLSVLASRGWQYSFQPFRAVPESALIFEFCRRGNLDGIRTLLSRGDASPYDRDPSGRTPLWYAVLHHQLDISALLLLEGADAEAMDWAHGRKPIGNLYFGTSEDAKLKLGLADLLAHYDCEDDINFWSTGRLLLYYRPNKNMILDVSTRHESTLLILQYMASFFHRTKYNFSGLFSDLLALGYEGPVLQWPLRFIPGKFYNGQDSNILQSAIRTLLMIREPLTMKVIIDKSTTTDLHFYVDPTPSQCYRKETPTSLAMYNLEGFLIWRRLLKELGFDIPTFVARELETGELKSIGWTQQTLVELFYQDFTYIVLPEPSHSLGYRICERCRDYGSSGVLQKVDLEWRRILRLIRTGKNHVAIVNNDPLLAGEKGADSIDRTDKDASETSSDSLPYRFICQTRCEDDLRVAWEDEGLAPLNFPQYIPKEERRRLKQLRLAEEEAKCPTYTMPGAFKGQ</sequence>
<evidence type="ECO:0000313" key="3">
    <source>
        <dbReference type="Proteomes" id="UP000297910"/>
    </source>
</evidence>
<organism evidence="2 3">
    <name type="scientific">Botrytis paeoniae</name>
    <dbReference type="NCBI Taxonomy" id="278948"/>
    <lineage>
        <taxon>Eukaryota</taxon>
        <taxon>Fungi</taxon>
        <taxon>Dikarya</taxon>
        <taxon>Ascomycota</taxon>
        <taxon>Pezizomycotina</taxon>
        <taxon>Leotiomycetes</taxon>
        <taxon>Helotiales</taxon>
        <taxon>Sclerotiniaceae</taxon>
        <taxon>Botrytis</taxon>
    </lineage>
</organism>
<dbReference type="AlphaFoldDB" id="A0A4Z1FIZ3"/>
<dbReference type="InterPro" id="IPR052452">
    <property type="entry name" value="Ankyrin-MYND_dom_contain_2"/>
</dbReference>
<evidence type="ECO:0000256" key="1">
    <source>
        <dbReference type="PROSITE-ProRule" id="PRU00023"/>
    </source>
</evidence>
<feature type="repeat" description="ANK" evidence="1">
    <location>
        <begin position="354"/>
        <end position="386"/>
    </location>
</feature>
<reference evidence="2 3" key="1">
    <citation type="submission" date="2017-12" db="EMBL/GenBank/DDBJ databases">
        <title>Comparative genomics of Botrytis spp.</title>
        <authorList>
            <person name="Valero-Jimenez C.A."/>
            <person name="Tapia P."/>
            <person name="Veloso J."/>
            <person name="Silva-Moreno E."/>
            <person name="Staats M."/>
            <person name="Valdes J.H."/>
            <person name="Van Kan J.A.L."/>
        </authorList>
    </citation>
    <scope>NUCLEOTIDE SEQUENCE [LARGE SCALE GENOMIC DNA]</scope>
    <source>
        <strain evidence="2 3">Bp0003</strain>
    </source>
</reference>
<dbReference type="SUPFAM" id="SSF48403">
    <property type="entry name" value="Ankyrin repeat"/>
    <property type="match status" value="1"/>
</dbReference>
<dbReference type="Gene3D" id="1.25.40.20">
    <property type="entry name" value="Ankyrin repeat-containing domain"/>
    <property type="match status" value="1"/>
</dbReference>
<dbReference type="InterPro" id="IPR002110">
    <property type="entry name" value="Ankyrin_rpt"/>
</dbReference>
<keyword evidence="1" id="KW-0040">ANK repeat</keyword>
<accession>A0A4Z1FIZ3</accession>
<keyword evidence="3" id="KW-1185">Reference proteome</keyword>
<dbReference type="PROSITE" id="PS50297">
    <property type="entry name" value="ANK_REP_REGION"/>
    <property type="match status" value="1"/>
</dbReference>
<dbReference type="Pfam" id="PF12796">
    <property type="entry name" value="Ank_2"/>
    <property type="match status" value="1"/>
</dbReference>
<name>A0A4Z1FIZ3_9HELO</name>
<proteinExistence type="predicted"/>
<dbReference type="PANTHER" id="PTHR24150:SF8">
    <property type="entry name" value="ANKYRIN REPEAT AND MYND DOMAIN-CONTAINING PROTEIN 2"/>
    <property type="match status" value="1"/>
</dbReference>
<evidence type="ECO:0000313" key="2">
    <source>
        <dbReference type="EMBL" id="TGO24656.1"/>
    </source>
</evidence>
<dbReference type="PROSITE" id="PS50088">
    <property type="entry name" value="ANK_REPEAT"/>
    <property type="match status" value="1"/>
</dbReference>
<comment type="caution">
    <text evidence="2">The sequence shown here is derived from an EMBL/GenBank/DDBJ whole genome shotgun (WGS) entry which is preliminary data.</text>
</comment>
<dbReference type="InterPro" id="IPR036770">
    <property type="entry name" value="Ankyrin_rpt-contain_sf"/>
</dbReference>
<dbReference type="PANTHER" id="PTHR24150">
    <property type="entry name" value="ANKYRIN REPEAT AND MYND DOMAIN-CONTAINING PROTEIN 2"/>
    <property type="match status" value="1"/>
</dbReference>
<dbReference type="Proteomes" id="UP000297910">
    <property type="component" value="Unassembled WGS sequence"/>
</dbReference>
<protein>
    <submittedName>
        <fullName evidence="2">Uncharacterized protein</fullName>
    </submittedName>
</protein>